<dbReference type="HAMAP" id="MF_01365_B">
    <property type="entry name" value="Ribosomal_uL6_B"/>
    <property type="match status" value="1"/>
</dbReference>
<protein>
    <recommendedName>
        <fullName evidence="4">Large ribosomal subunit protein uL6</fullName>
    </recommendedName>
</protein>
<dbReference type="Gene3D" id="3.90.930.12">
    <property type="entry name" value="Ribosomal protein L6, alpha-beta domain"/>
    <property type="match status" value="2"/>
</dbReference>
<dbReference type="Proteomes" id="UP000034711">
    <property type="component" value="Unassembled WGS sequence"/>
</dbReference>
<comment type="subunit">
    <text evidence="4">Part of the 50S ribosomal subunit.</text>
</comment>
<dbReference type="FunFam" id="3.90.930.12:FF:000001">
    <property type="entry name" value="50S ribosomal protein L6"/>
    <property type="match status" value="1"/>
</dbReference>
<dbReference type="EMBL" id="LCRI01000001">
    <property type="protein sequence ID" value="KKW33330.1"/>
    <property type="molecule type" value="Genomic_DNA"/>
</dbReference>
<dbReference type="InterPro" id="IPR020040">
    <property type="entry name" value="Ribosomal_uL6_a/b-dom"/>
</dbReference>
<dbReference type="PANTHER" id="PTHR11655">
    <property type="entry name" value="60S/50S RIBOSOMAL PROTEIN L6/L9"/>
    <property type="match status" value="1"/>
</dbReference>
<proteinExistence type="inferred from homology"/>
<evidence type="ECO:0000313" key="8">
    <source>
        <dbReference type="EMBL" id="KKW33330.1"/>
    </source>
</evidence>
<dbReference type="InterPro" id="IPR019906">
    <property type="entry name" value="Ribosomal_uL6_bac-type"/>
</dbReference>
<dbReference type="NCBIfam" id="TIGR03654">
    <property type="entry name" value="L6_bact"/>
    <property type="match status" value="1"/>
</dbReference>
<evidence type="ECO:0000256" key="1">
    <source>
        <dbReference type="ARBA" id="ARBA00009356"/>
    </source>
</evidence>
<dbReference type="GO" id="GO:0003735">
    <property type="term" value="F:structural constituent of ribosome"/>
    <property type="evidence" value="ECO:0007669"/>
    <property type="project" value="UniProtKB-UniRule"/>
</dbReference>
<sequence length="201" mass="21936">MPVIWEARLFAKYPNMSRIGKKPIQIPAGVDARVQDRTVHVKGPKGELAMPFHHAVTVVLQDGTEGKELQVSVAHADQKQERALWGTTRATIASMIEGITKGYTKSLEINGVGYRASLAGKKLVLTVGFSHDVDFTLPQGIDAKIEKNIITLTGIDKQLIGETAAQIRKIKPPEPYLGKGIKYTDEVVRRKVGKAATKAAE</sequence>
<accession>A0A0G1XR17</accession>
<keyword evidence="2 4" id="KW-0689">Ribosomal protein</keyword>
<comment type="caution">
    <text evidence="8">The sequence shown here is derived from an EMBL/GenBank/DDBJ whole genome shotgun (WGS) entry which is preliminary data.</text>
</comment>
<keyword evidence="4 6" id="KW-0699">rRNA-binding</keyword>
<feature type="domain" description="Large ribosomal subunit protein uL6 alpha-beta" evidence="7">
    <location>
        <begin position="26"/>
        <end position="102"/>
    </location>
</feature>
<evidence type="ECO:0000259" key="7">
    <source>
        <dbReference type="Pfam" id="PF00347"/>
    </source>
</evidence>
<evidence type="ECO:0000256" key="2">
    <source>
        <dbReference type="ARBA" id="ARBA00022980"/>
    </source>
</evidence>
<feature type="domain" description="Large ribosomal subunit protein uL6 alpha-beta" evidence="7">
    <location>
        <begin position="111"/>
        <end position="183"/>
    </location>
</feature>
<comment type="similarity">
    <text evidence="1 4 5">Belongs to the universal ribosomal protein uL6 family.</text>
</comment>
<dbReference type="PATRIC" id="fig|1618980.3.peg.24"/>
<dbReference type="PRINTS" id="PR00059">
    <property type="entry name" value="RIBOSOMALL6"/>
</dbReference>
<dbReference type="Pfam" id="PF00347">
    <property type="entry name" value="Ribosomal_L6"/>
    <property type="match status" value="2"/>
</dbReference>
<evidence type="ECO:0000256" key="3">
    <source>
        <dbReference type="ARBA" id="ARBA00023274"/>
    </source>
</evidence>
<dbReference type="PIRSF" id="PIRSF002162">
    <property type="entry name" value="Ribosomal_L6"/>
    <property type="match status" value="1"/>
</dbReference>
<dbReference type="GO" id="GO:0002181">
    <property type="term" value="P:cytoplasmic translation"/>
    <property type="evidence" value="ECO:0007669"/>
    <property type="project" value="TreeGrafter"/>
</dbReference>
<evidence type="ECO:0000256" key="4">
    <source>
        <dbReference type="HAMAP-Rule" id="MF_01365"/>
    </source>
</evidence>
<keyword evidence="4 6" id="KW-0694">RNA-binding</keyword>
<comment type="function">
    <text evidence="4 6">This protein binds to the 23S rRNA, and is important in its secondary structure. It is located near the subunit interface in the base of the L7/L12 stalk, and near the tRNA binding site of the peptidyltransferase center.</text>
</comment>
<reference evidence="8 9" key="1">
    <citation type="journal article" date="2015" name="Nature">
        <title>rRNA introns, odd ribosomes, and small enigmatic genomes across a large radiation of phyla.</title>
        <authorList>
            <person name="Brown C.T."/>
            <person name="Hug L.A."/>
            <person name="Thomas B.C."/>
            <person name="Sharon I."/>
            <person name="Castelle C.J."/>
            <person name="Singh A."/>
            <person name="Wilkins M.J."/>
            <person name="Williams K.H."/>
            <person name="Banfield J.F."/>
        </authorList>
    </citation>
    <scope>NUCLEOTIDE SEQUENCE [LARGE SCALE GENOMIC DNA]</scope>
</reference>
<dbReference type="PANTHER" id="PTHR11655:SF14">
    <property type="entry name" value="LARGE RIBOSOMAL SUBUNIT PROTEIN UL6M"/>
    <property type="match status" value="1"/>
</dbReference>
<dbReference type="GO" id="GO:0022625">
    <property type="term" value="C:cytosolic large ribosomal subunit"/>
    <property type="evidence" value="ECO:0007669"/>
    <property type="project" value="UniProtKB-UniRule"/>
</dbReference>
<evidence type="ECO:0000256" key="6">
    <source>
        <dbReference type="RuleBase" id="RU003870"/>
    </source>
</evidence>
<organism evidence="8 9">
    <name type="scientific">Candidatus Uhrbacteria bacterium GW2011_GWA2_53_10</name>
    <dbReference type="NCBI Taxonomy" id="1618980"/>
    <lineage>
        <taxon>Bacteria</taxon>
        <taxon>Candidatus Uhriibacteriota</taxon>
    </lineage>
</organism>
<keyword evidence="3 4" id="KW-0687">Ribonucleoprotein</keyword>
<gene>
    <name evidence="4" type="primary">rplF</name>
    <name evidence="8" type="ORF">UY77_C0001G0025</name>
</gene>
<dbReference type="InterPro" id="IPR000702">
    <property type="entry name" value="Ribosomal_uL6-like"/>
</dbReference>
<dbReference type="SUPFAM" id="SSF56053">
    <property type="entry name" value="Ribosomal protein L6"/>
    <property type="match status" value="2"/>
</dbReference>
<evidence type="ECO:0000313" key="9">
    <source>
        <dbReference type="Proteomes" id="UP000034711"/>
    </source>
</evidence>
<dbReference type="GO" id="GO:0019843">
    <property type="term" value="F:rRNA binding"/>
    <property type="evidence" value="ECO:0007669"/>
    <property type="project" value="UniProtKB-UniRule"/>
</dbReference>
<dbReference type="AlphaFoldDB" id="A0A0G1XR17"/>
<dbReference type="InterPro" id="IPR036789">
    <property type="entry name" value="Ribosomal_uL6-like_a/b-dom_sf"/>
</dbReference>
<name>A0A0G1XR17_9BACT</name>
<evidence type="ECO:0000256" key="5">
    <source>
        <dbReference type="RuleBase" id="RU003869"/>
    </source>
</evidence>